<keyword evidence="5" id="KW-1185">Reference proteome</keyword>
<gene>
    <name evidence="4" type="ORF">GNI_081040</name>
</gene>
<comment type="similarity">
    <text evidence="1">Belongs to the CBF/MAK21 family.</text>
</comment>
<protein>
    <submittedName>
        <fullName evidence="4">Carbohydrate-binding module family 50 protein</fullName>
    </submittedName>
</protein>
<evidence type="ECO:0000313" key="5">
    <source>
        <dbReference type="Proteomes" id="UP000019763"/>
    </source>
</evidence>
<evidence type="ECO:0000256" key="1">
    <source>
        <dbReference type="ARBA" id="ARBA00007797"/>
    </source>
</evidence>
<dbReference type="Gene3D" id="3.10.350.10">
    <property type="entry name" value="LysM domain"/>
    <property type="match status" value="1"/>
</dbReference>
<dbReference type="Pfam" id="PF01476">
    <property type="entry name" value="LysM"/>
    <property type="match status" value="1"/>
</dbReference>
<sequence length="382" mass="42589">MPSLRQFEGGPSGGASGGASRGASSRVKNLSAVLSWPATFKPARVYQLAITRAIANPECRRLLLKALSVDVLVSMENPVEVCLWFQEEWEHRDDLNESLWIVQRLYDCVANAELQSRAVSYDPSKVCDIVYEVFSVALFSCEDRDIILDIMERLLVVFNQKQLVYFFKKALMIAVDAPTPAAIWCITFANVILMKAPDIIIPMIHVNPTWNDLVDIRAPLCAPVSMPASLPEATSESLEQTPILETQLRTAQLCCFELQLLKHHASPAIRYAAQNLTSSLNDPTAPSHAKTCSFFMRQIEHNVLQNDTLGTIASKYNVSIQSIKAINRLRNNEVRIHPSGPVHMSPKPSHISLTNHSNARNNVLITVNKSLPPLNRYGHERA</sequence>
<dbReference type="VEuPathDB" id="CryptoDB:GNI_081040"/>
<dbReference type="InterPro" id="IPR036779">
    <property type="entry name" value="LysM_dom_sf"/>
</dbReference>
<evidence type="ECO:0000259" key="3">
    <source>
        <dbReference type="PROSITE" id="PS51782"/>
    </source>
</evidence>
<dbReference type="InterPro" id="IPR005612">
    <property type="entry name" value="CCAAT-binding_factor"/>
</dbReference>
<dbReference type="Pfam" id="PF03914">
    <property type="entry name" value="CBF"/>
    <property type="match status" value="1"/>
</dbReference>
<comment type="caution">
    <text evidence="4">The sequence shown here is derived from an EMBL/GenBank/DDBJ whole genome shotgun (WGS) entry which is preliminary data.</text>
</comment>
<name>A0A023B6C6_GRENI</name>
<dbReference type="AlphaFoldDB" id="A0A023B6C6"/>
<dbReference type="RefSeq" id="XP_011134015.1">
    <property type="nucleotide sequence ID" value="XM_011135713.1"/>
</dbReference>
<dbReference type="PROSITE" id="PS51782">
    <property type="entry name" value="LYSM"/>
    <property type="match status" value="1"/>
</dbReference>
<dbReference type="GO" id="GO:0005634">
    <property type="term" value="C:nucleus"/>
    <property type="evidence" value="ECO:0007669"/>
    <property type="project" value="UniProtKB-ARBA"/>
</dbReference>
<dbReference type="Proteomes" id="UP000019763">
    <property type="component" value="Unassembled WGS sequence"/>
</dbReference>
<dbReference type="InterPro" id="IPR018392">
    <property type="entry name" value="LysM"/>
</dbReference>
<dbReference type="EMBL" id="AFNH02000607">
    <property type="protein sequence ID" value="EZG66174.1"/>
    <property type="molecule type" value="Genomic_DNA"/>
</dbReference>
<dbReference type="CDD" id="cd00118">
    <property type="entry name" value="LysM"/>
    <property type="match status" value="1"/>
</dbReference>
<reference evidence="4" key="1">
    <citation type="submission" date="2013-12" db="EMBL/GenBank/DDBJ databases">
        <authorList>
            <person name="Omoto C.K."/>
            <person name="Sibley D."/>
            <person name="Venepally P."/>
            <person name="Hadjithomas M."/>
            <person name="Karamycheva S."/>
            <person name="Brunk B."/>
            <person name="Roos D."/>
            <person name="Caler E."/>
            <person name="Lorenzi H."/>
        </authorList>
    </citation>
    <scope>NUCLEOTIDE SEQUENCE</scope>
</reference>
<dbReference type="GeneID" id="22912937"/>
<evidence type="ECO:0000313" key="4">
    <source>
        <dbReference type="EMBL" id="EZG66174.1"/>
    </source>
</evidence>
<feature type="domain" description="LysM" evidence="3">
    <location>
        <begin position="299"/>
        <end position="344"/>
    </location>
</feature>
<accession>A0A023B6C6</accession>
<organism evidence="4 5">
    <name type="scientific">Gregarina niphandrodes</name>
    <name type="common">Septate eugregarine</name>
    <dbReference type="NCBI Taxonomy" id="110365"/>
    <lineage>
        <taxon>Eukaryota</taxon>
        <taxon>Sar</taxon>
        <taxon>Alveolata</taxon>
        <taxon>Apicomplexa</taxon>
        <taxon>Conoidasida</taxon>
        <taxon>Gregarinasina</taxon>
        <taxon>Eugregarinorida</taxon>
        <taxon>Gregarinidae</taxon>
        <taxon>Gregarina</taxon>
    </lineage>
</organism>
<dbReference type="SUPFAM" id="SSF54106">
    <property type="entry name" value="LysM domain"/>
    <property type="match status" value="1"/>
</dbReference>
<proteinExistence type="inferred from homology"/>
<feature type="region of interest" description="Disordered" evidence="2">
    <location>
        <begin position="1"/>
        <end position="22"/>
    </location>
</feature>
<feature type="compositionally biased region" description="Gly residues" evidence="2">
    <location>
        <begin position="10"/>
        <end position="20"/>
    </location>
</feature>
<evidence type="ECO:0000256" key="2">
    <source>
        <dbReference type="SAM" id="MobiDB-lite"/>
    </source>
</evidence>